<dbReference type="AlphaFoldDB" id="A0A9X8N4P8"/>
<evidence type="ECO:0000313" key="2">
    <source>
        <dbReference type="EMBL" id="SHM95457.1"/>
    </source>
</evidence>
<sequence length="91" mass="10059">MDTKGSFSCPPVSWCFGEKDRVLINMHPGDSLPSLGPNDNKIDYVHNRGRIAACLFDGPVYRGRLLKKVKPGAKGPLPVRDRNKTSSFRAC</sequence>
<dbReference type="EMBL" id="FRBK01000016">
    <property type="protein sequence ID" value="SHM95457.1"/>
    <property type="molecule type" value="Genomic_DNA"/>
</dbReference>
<proteinExistence type="predicted"/>
<gene>
    <name evidence="2" type="ORF">SAMN05216268_116244</name>
</gene>
<comment type="caution">
    <text evidence="2">The sequence shown here is derived from an EMBL/GenBank/DDBJ whole genome shotgun (WGS) entry which is preliminary data.</text>
</comment>
<organism evidence="2 3">
    <name type="scientific">Streptomyces yunnanensis</name>
    <dbReference type="NCBI Taxonomy" id="156453"/>
    <lineage>
        <taxon>Bacteria</taxon>
        <taxon>Bacillati</taxon>
        <taxon>Actinomycetota</taxon>
        <taxon>Actinomycetes</taxon>
        <taxon>Kitasatosporales</taxon>
        <taxon>Streptomycetaceae</taxon>
        <taxon>Streptomyces</taxon>
    </lineage>
</organism>
<name>A0A9X8N4P8_9ACTN</name>
<dbReference type="Proteomes" id="UP000184388">
    <property type="component" value="Unassembled WGS sequence"/>
</dbReference>
<feature type="region of interest" description="Disordered" evidence="1">
    <location>
        <begin position="72"/>
        <end position="91"/>
    </location>
</feature>
<reference evidence="3" key="1">
    <citation type="submission" date="2016-11" db="EMBL/GenBank/DDBJ databases">
        <authorList>
            <person name="Jaros S."/>
            <person name="Januszkiewicz K."/>
            <person name="Wedrychowicz H."/>
        </authorList>
    </citation>
    <scope>NUCLEOTIDE SEQUENCE [LARGE SCALE GENOMIC DNA]</scope>
    <source>
        <strain evidence="3">CGMCC 4.3555</strain>
    </source>
</reference>
<accession>A0A9X8N4P8</accession>
<evidence type="ECO:0000256" key="1">
    <source>
        <dbReference type="SAM" id="MobiDB-lite"/>
    </source>
</evidence>
<protein>
    <submittedName>
        <fullName evidence="2">Uncharacterized protein</fullName>
    </submittedName>
</protein>
<evidence type="ECO:0000313" key="3">
    <source>
        <dbReference type="Proteomes" id="UP000184388"/>
    </source>
</evidence>